<dbReference type="RefSeq" id="WP_183452440.1">
    <property type="nucleotide sequence ID" value="NZ_JACHWB010000004.1"/>
</dbReference>
<reference evidence="4 5" key="1">
    <citation type="submission" date="2020-08" db="EMBL/GenBank/DDBJ databases">
        <title>The Agave Microbiome: Exploring the role of microbial communities in plant adaptations to desert environments.</title>
        <authorList>
            <person name="Partida-Martinez L.P."/>
        </authorList>
    </citation>
    <scope>NUCLEOTIDE SEQUENCE [LARGE SCALE GENOMIC DNA]</scope>
    <source>
        <strain evidence="4 5">AT3.9</strain>
    </source>
</reference>
<dbReference type="InterPro" id="IPR018511">
    <property type="entry name" value="Hemolysin-typ_Ca-bd_CS"/>
</dbReference>
<dbReference type="EMBL" id="JACHWB010000004">
    <property type="protein sequence ID" value="MBB3020458.1"/>
    <property type="molecule type" value="Genomic_DNA"/>
</dbReference>
<dbReference type="PANTHER" id="PTHR24026">
    <property type="entry name" value="FAT ATYPICAL CADHERIN-RELATED"/>
    <property type="match status" value="1"/>
</dbReference>
<dbReference type="GO" id="GO:0007156">
    <property type="term" value="P:homophilic cell adhesion via plasma membrane adhesion molecules"/>
    <property type="evidence" value="ECO:0007669"/>
    <property type="project" value="InterPro"/>
</dbReference>
<keyword evidence="2" id="KW-0472">Membrane</keyword>
<dbReference type="PROSITE" id="PS00330">
    <property type="entry name" value="HEMOLYSIN_CALCIUM"/>
    <property type="match status" value="2"/>
</dbReference>
<name>A0A7W4VNL7_9HYPH</name>
<dbReference type="InterPro" id="IPR011049">
    <property type="entry name" value="Serralysin-like_metalloprot_C"/>
</dbReference>
<evidence type="ECO:0000256" key="1">
    <source>
        <dbReference type="ARBA" id="ARBA00022692"/>
    </source>
</evidence>
<organism evidence="4 5">
    <name type="scientific">Microvirga lupini</name>
    <dbReference type="NCBI Taxonomy" id="420324"/>
    <lineage>
        <taxon>Bacteria</taxon>
        <taxon>Pseudomonadati</taxon>
        <taxon>Pseudomonadota</taxon>
        <taxon>Alphaproteobacteria</taxon>
        <taxon>Hyphomicrobiales</taxon>
        <taxon>Methylobacteriaceae</taxon>
        <taxon>Microvirga</taxon>
    </lineage>
</organism>
<dbReference type="Pfam" id="PF00353">
    <property type="entry name" value="HemolysinCabind"/>
    <property type="match status" value="1"/>
</dbReference>
<keyword evidence="2" id="KW-1133">Transmembrane helix</keyword>
<dbReference type="InterPro" id="IPR015919">
    <property type="entry name" value="Cadherin-like_sf"/>
</dbReference>
<dbReference type="InterPro" id="IPR002126">
    <property type="entry name" value="Cadherin-like_dom"/>
</dbReference>
<keyword evidence="1" id="KW-0812">Transmembrane</keyword>
<evidence type="ECO:0000259" key="3">
    <source>
        <dbReference type="PROSITE" id="PS50268"/>
    </source>
</evidence>
<dbReference type="GO" id="GO:0005886">
    <property type="term" value="C:plasma membrane"/>
    <property type="evidence" value="ECO:0007669"/>
    <property type="project" value="UniProtKB-SubCell"/>
</dbReference>
<evidence type="ECO:0000313" key="5">
    <source>
        <dbReference type="Proteomes" id="UP000532010"/>
    </source>
</evidence>
<protein>
    <submittedName>
        <fullName evidence="4">Ca2+-binding RTX toxin-like protein</fullName>
    </submittedName>
</protein>
<dbReference type="PROSITE" id="PS50268">
    <property type="entry name" value="CADHERIN_2"/>
    <property type="match status" value="1"/>
</dbReference>
<feature type="domain" description="Cadherin" evidence="3">
    <location>
        <begin position="853"/>
        <end position="943"/>
    </location>
</feature>
<dbReference type="SMART" id="SM00112">
    <property type="entry name" value="CA"/>
    <property type="match status" value="1"/>
</dbReference>
<keyword evidence="5" id="KW-1185">Reference proteome</keyword>
<dbReference type="PRINTS" id="PR00313">
    <property type="entry name" value="CABNDNGRPT"/>
</dbReference>
<evidence type="ECO:0000313" key="4">
    <source>
        <dbReference type="EMBL" id="MBB3020458.1"/>
    </source>
</evidence>
<dbReference type="PANTHER" id="PTHR24026:SF126">
    <property type="entry name" value="PROTOCADHERIN FAT 4"/>
    <property type="match status" value="1"/>
</dbReference>
<dbReference type="AlphaFoldDB" id="A0A7W4VNL7"/>
<accession>A0A7W4VNL7</accession>
<proteinExistence type="predicted"/>
<dbReference type="SUPFAM" id="SSF51120">
    <property type="entry name" value="beta-Roll"/>
    <property type="match status" value="1"/>
</dbReference>
<comment type="caution">
    <text evidence="4">The sequence shown here is derived from an EMBL/GenBank/DDBJ whole genome shotgun (WGS) entry which is preliminary data.</text>
</comment>
<dbReference type="GO" id="GO:0005509">
    <property type="term" value="F:calcium ion binding"/>
    <property type="evidence" value="ECO:0007669"/>
    <property type="project" value="InterPro"/>
</dbReference>
<dbReference type="Gene3D" id="2.150.10.10">
    <property type="entry name" value="Serralysin-like metalloprotease, C-terminal"/>
    <property type="match status" value="1"/>
</dbReference>
<dbReference type="SUPFAM" id="SSF49313">
    <property type="entry name" value="Cadherin-like"/>
    <property type="match status" value="1"/>
</dbReference>
<dbReference type="InterPro" id="IPR001343">
    <property type="entry name" value="Hemolysn_Ca-bd"/>
</dbReference>
<dbReference type="CDD" id="cd11304">
    <property type="entry name" value="Cadherin_repeat"/>
    <property type="match status" value="1"/>
</dbReference>
<evidence type="ECO:0000256" key="2">
    <source>
        <dbReference type="ARBA" id="ARBA00022989"/>
    </source>
</evidence>
<dbReference type="Proteomes" id="UP000532010">
    <property type="component" value="Unassembled WGS sequence"/>
</dbReference>
<dbReference type="Pfam" id="PF00028">
    <property type="entry name" value="Cadherin"/>
    <property type="match status" value="1"/>
</dbReference>
<sequence length="1098" mass="115214">MAFTVLRSGDEQQVNTLTQDNQTHPTIARLSDGGWVVTWSGLDGNGSGIYMQRYNAAGEPQFTSAGAPADRLINALTEGDQLWSAVTGLSDGGWVVSWMDLGTDARGVIHQKRYNSQGVEQAITSSVVNPGFPAEESNNIEMTALANGEWLVTWHAGDGASYGIYQQRFSASGQALIAAGNQRVNEDPAGSQAYADVATFADGSWIVTWVDKGPFDSTANISMRRYSANGTPLSTEIVTDARGMQTAPQVATLPDGGWLVVWYGVGADGSNDIFFKRYNASGIAGETQVVNATTEGPQADPHVAVHQDGSWVITWASGSDVHQRRYTNDGLTSGPDMVVPAWLGSAKNELAQVVALSDGRWVVTWQHINQGGDPAAGISQRIFTPTLVEAVTSAAEFATGTIEKETLQVEQGGLSEGDILDGGGEDDTLQMTWTGTIDLTLPTELLRFEALVGTGGNDRIVTNMARLDQFQTIDGGAGNDDVLELFTGENYSLQNMTITGIEKILLPDYVNYNVTVDSVATALLIDGSASSGDTVELVNSRNFTQDELIQLFSQGVDTVIDGNGNHTNALPQIAGFNGDQSKALVGGMARLDTDAAAVVTEDLGRFSSLSVKITNRVAGEDRLSLVEQDGVTVSGNQVFVNGALAGMLDRDGSGQNGLLISFEADATSAMVTAIVRALAYVNTASGSFVAKQRDIMVALTDAGGAQSTFGVQVDIALPTGGGENKAPVIDGVPAGAQQMADTGLLSPFADMVIDDRDTSSLTVTVALDDKAKGTLIAQAGGTYDPGTGLYTVTGSPPYVRNALNALQFDPRDRSGPVGLGEETTFTVTVTDGGQPVHAVVRVNATIADRPPSQPTLSNDRIDELAVDGTPVGTLSAQDGNGQAITYSLVGAGDAPFEIAGNELKVKNGVALDHEQTKAYTFTVRATAGGLSNDRVVTITVNDVGVESTSGSAANDVIKGGVGKDTLGGGLGHDTLWGGLGNDTLTGNSGKDIFVFATKTNKRTNVDKINDFVVKDDSIWLDNAVFTKIGKGSEDRPGKLAKSMFWTGKAAHDSSDRIVYDKASGALYYDADGTGRGAQVKIATLKKGLGLTEKDFFVI</sequence>
<gene>
    <name evidence="4" type="ORF">FHR70_003539</name>
</gene>